<dbReference type="InterPro" id="IPR043674">
    <property type="entry name" value="GlcN_kinase"/>
</dbReference>
<feature type="binding site" evidence="1">
    <location>
        <position position="283"/>
    </location>
    <ligand>
        <name>D-glucosamine</name>
        <dbReference type="ChEBI" id="CHEBI:58723"/>
    </ligand>
</feature>
<keyword evidence="1" id="KW-0479">Metal-binding</keyword>
<gene>
    <name evidence="2" type="ORF">ACFPYK_14855</name>
</gene>
<comment type="caution">
    <text evidence="2">The sequence shown here is derived from an EMBL/GenBank/DDBJ whole genome shotgun (WGS) entry which is preliminary data.</text>
</comment>
<keyword evidence="1" id="KW-0119">Carbohydrate metabolism</keyword>
<feature type="binding site" evidence="1">
    <location>
        <position position="116"/>
    </location>
    <ligand>
        <name>ATP</name>
        <dbReference type="ChEBI" id="CHEBI:30616"/>
    </ligand>
</feature>
<accession>A0ABW1QQL6</accession>
<feature type="short sequence motif" description="Substrate specificity determinant motif" evidence="1">
    <location>
        <begin position="389"/>
        <end position="404"/>
    </location>
</feature>
<comment type="similarity">
    <text evidence="1">Belongs to the actinobacterial glucosamine kinase family.</text>
</comment>
<comment type="function">
    <text evidence="1">Catalyzes the ATP-dependent phosphorylation of D-glucosamine (GlcN) to D-glucosamine 6-phosphate. May be involved in the phosphorylation of acquired extracellular GlcN derived from the hydrolysis of chitosan, i.e., in the incorporation of exogenous GlcN into the bacterial GlcNAc metabolism.</text>
</comment>
<dbReference type="Gene3D" id="3.90.1200.10">
    <property type="match status" value="1"/>
</dbReference>
<keyword evidence="1" id="KW-0808">Transferase</keyword>
<dbReference type="Proteomes" id="UP001596097">
    <property type="component" value="Unassembled WGS sequence"/>
</dbReference>
<proteinExistence type="inferred from homology"/>
<evidence type="ECO:0000256" key="1">
    <source>
        <dbReference type="HAMAP-Rule" id="MF_02218"/>
    </source>
</evidence>
<comment type="caution">
    <text evidence="1">Lacks conserved residue(s) required for the propagation of feature annotation.</text>
</comment>
<dbReference type="EMBL" id="JBHSQL010000011">
    <property type="protein sequence ID" value="MFC6150678.1"/>
    <property type="molecule type" value="Genomic_DNA"/>
</dbReference>
<keyword evidence="1" id="KW-0418">Kinase</keyword>
<feature type="binding site" evidence="1">
    <location>
        <position position="393"/>
    </location>
    <ligand>
        <name>D-glucosamine</name>
        <dbReference type="ChEBI" id="CHEBI:58723"/>
    </ligand>
</feature>
<dbReference type="InterPro" id="IPR011009">
    <property type="entry name" value="Kinase-like_dom_sf"/>
</dbReference>
<comment type="catalytic activity">
    <reaction evidence="1">
        <text>D-glucosamine + ATP = D-glucosamine 6-phosphate + ADP + H(+)</text>
        <dbReference type="Rhea" id="RHEA:10948"/>
        <dbReference type="ChEBI" id="CHEBI:15378"/>
        <dbReference type="ChEBI" id="CHEBI:30616"/>
        <dbReference type="ChEBI" id="CHEBI:58723"/>
        <dbReference type="ChEBI" id="CHEBI:58725"/>
        <dbReference type="ChEBI" id="CHEBI:456216"/>
        <dbReference type="EC" id="2.7.1.8"/>
    </reaction>
</comment>
<comment type="cofactor">
    <cofactor evidence="1">
        <name>Mg(2+)</name>
        <dbReference type="ChEBI" id="CHEBI:18420"/>
    </cofactor>
    <text evidence="1">Binds 2 Mg(2+) ions per subunit.</text>
</comment>
<feature type="binding site" evidence="1">
    <location>
        <position position="301"/>
    </location>
    <ligand>
        <name>Mg(2+)</name>
        <dbReference type="ChEBI" id="CHEBI:18420"/>
        <label>2</label>
    </ligand>
</feature>
<feature type="binding site" evidence="1">
    <location>
        <position position="175"/>
    </location>
    <ligand>
        <name>ATP</name>
        <dbReference type="ChEBI" id="CHEBI:30616"/>
    </ligand>
</feature>
<reference evidence="3" key="1">
    <citation type="journal article" date="2019" name="Int. J. Syst. Evol. Microbiol.">
        <title>The Global Catalogue of Microorganisms (GCM) 10K type strain sequencing project: providing services to taxonomists for standard genome sequencing and annotation.</title>
        <authorList>
            <consortium name="The Broad Institute Genomics Platform"/>
            <consortium name="The Broad Institute Genome Sequencing Center for Infectious Disease"/>
            <person name="Wu L."/>
            <person name="Ma J."/>
        </authorList>
    </citation>
    <scope>NUCLEOTIDE SEQUENCE [LARGE SCALE GENOMIC DNA]</scope>
    <source>
        <strain evidence="3">CGMCC 4.7198</strain>
    </source>
</reference>
<evidence type="ECO:0000313" key="3">
    <source>
        <dbReference type="Proteomes" id="UP001596097"/>
    </source>
</evidence>
<keyword evidence="1" id="KW-0460">Magnesium</keyword>
<organism evidence="2 3">
    <name type="scientific">Mumia xiangluensis</name>
    <dbReference type="NCBI Taxonomy" id="1678900"/>
    <lineage>
        <taxon>Bacteria</taxon>
        <taxon>Bacillati</taxon>
        <taxon>Actinomycetota</taxon>
        <taxon>Actinomycetes</taxon>
        <taxon>Propionibacteriales</taxon>
        <taxon>Nocardioidaceae</taxon>
        <taxon>Mumia</taxon>
    </lineage>
</organism>
<dbReference type="SUPFAM" id="SSF56112">
    <property type="entry name" value="Protein kinase-like (PK-like)"/>
    <property type="match status" value="1"/>
</dbReference>
<name>A0ABW1QQL6_9ACTN</name>
<keyword evidence="1" id="KW-0067">ATP-binding</keyword>
<evidence type="ECO:0000313" key="2">
    <source>
        <dbReference type="EMBL" id="MFC6150678.1"/>
    </source>
</evidence>
<comment type="subunit">
    <text evidence="1">Monomer.</text>
</comment>
<dbReference type="HAMAP" id="MF_02218">
    <property type="entry name" value="GlcN_kinase"/>
    <property type="match status" value="1"/>
</dbReference>
<feature type="binding site" evidence="1">
    <location>
        <position position="301"/>
    </location>
    <ligand>
        <name>Mg(2+)</name>
        <dbReference type="ChEBI" id="CHEBI:18420"/>
        <label>1</label>
    </ligand>
</feature>
<sequence length="425" mass="45226">MTLAVVEDADGRRFAAPLVRDGDRVRRALPGDGAALALVSHLSLVEAPLPPLVEAPLPPLVEAPLPPLVEARSDRDHPFTLTTWQHAPVDSERAIDVDQSNESVIVHGPGGGAVVKWVVRVSDGDDPAPARVSRLVEAVFEAMPTPWGMVQWETAPGGPLALVAMVTELVRDARDGWEWAVAYARAYASGAASLHTTATAPGETLGRIVAAMHLGLADAVPPVADPERAVAWRDEATAGLDDALALMDGDELVRLESHADALREELGALADAAGTPLIPIHGDLHVGQVLRGADASYRVTDFDGNPVATPAERLAPQPAAVDVAGMAQSLDHVAYVVLHRTPGVDADAVQTWRTAVVGAFLASYRATLAAAGRAALLDEALLAPLRMRQVCREYVYAGRHLPHWRYVPDRAVRDRYESPTEGSDR</sequence>
<dbReference type="EC" id="2.7.1.8" evidence="1"/>
<keyword evidence="1" id="KW-0547">Nucleotide-binding</keyword>
<keyword evidence="3" id="KW-1185">Reference proteome</keyword>
<protein>
    <recommendedName>
        <fullName evidence="1">Glucosamine kinase</fullName>
        <shortName evidence="1">GlcN kinase</shortName>
        <shortName evidence="1">GlcNK</shortName>
        <ecNumber evidence="1">2.7.1.8</ecNumber>
    </recommendedName>
</protein>
<feature type="binding site" evidence="1">
    <location>
        <position position="303"/>
    </location>
    <ligand>
        <name>Mg(2+)</name>
        <dbReference type="ChEBI" id="CHEBI:18420"/>
        <label>2</label>
    </ligand>
</feature>
<feature type="binding site" evidence="1">
    <location>
        <position position="288"/>
    </location>
    <ligand>
        <name>Mg(2+)</name>
        <dbReference type="ChEBI" id="CHEBI:18420"/>
        <label>1</label>
    </ligand>
</feature>